<protein>
    <recommendedName>
        <fullName evidence="3">Activator of Hsp90 ATPase homolog 1-like protein</fullName>
    </recommendedName>
</protein>
<dbReference type="InterPro" id="IPR023393">
    <property type="entry name" value="START-like_dom_sf"/>
</dbReference>
<keyword evidence="2" id="KW-1185">Reference proteome</keyword>
<name>A0A1G5S3S5_9FIRM</name>
<dbReference type="EMBL" id="FMWL01000011">
    <property type="protein sequence ID" value="SCZ80199.1"/>
    <property type="molecule type" value="Genomic_DNA"/>
</dbReference>
<dbReference type="Proteomes" id="UP000199208">
    <property type="component" value="Unassembled WGS sequence"/>
</dbReference>
<evidence type="ECO:0008006" key="3">
    <source>
        <dbReference type="Google" id="ProtNLM"/>
    </source>
</evidence>
<sequence length="86" mass="9869">MVAKVAENKWHELISILMLGFVSQGIEDMDSEDAKIWTPAYEYYYFKAANSGTELRVTVDVPPEHEDMMTQSWMKALEHLKALCEG</sequence>
<evidence type="ECO:0000313" key="2">
    <source>
        <dbReference type="Proteomes" id="UP000199208"/>
    </source>
</evidence>
<gene>
    <name evidence="1" type="ORF">SAMN03080599_02146</name>
</gene>
<reference evidence="1 2" key="1">
    <citation type="submission" date="2016-10" db="EMBL/GenBank/DDBJ databases">
        <authorList>
            <person name="de Groot N.N."/>
        </authorList>
    </citation>
    <scope>NUCLEOTIDE SEQUENCE [LARGE SCALE GENOMIC DNA]</scope>
    <source>
        <strain evidence="1 2">DSM 2784</strain>
    </source>
</reference>
<organism evidence="1 2">
    <name type="scientific">Acidaminobacter hydrogenoformans DSM 2784</name>
    <dbReference type="NCBI Taxonomy" id="1120920"/>
    <lineage>
        <taxon>Bacteria</taxon>
        <taxon>Bacillati</taxon>
        <taxon>Bacillota</taxon>
        <taxon>Clostridia</taxon>
        <taxon>Peptostreptococcales</taxon>
        <taxon>Acidaminobacteraceae</taxon>
        <taxon>Acidaminobacter</taxon>
    </lineage>
</organism>
<proteinExistence type="predicted"/>
<dbReference type="SUPFAM" id="SSF55961">
    <property type="entry name" value="Bet v1-like"/>
    <property type="match status" value="1"/>
</dbReference>
<dbReference type="AlphaFoldDB" id="A0A1G5S3S5"/>
<dbReference type="Gene3D" id="3.30.530.20">
    <property type="match status" value="1"/>
</dbReference>
<dbReference type="STRING" id="1120920.SAMN03080599_02146"/>
<evidence type="ECO:0000313" key="1">
    <source>
        <dbReference type="EMBL" id="SCZ80199.1"/>
    </source>
</evidence>
<accession>A0A1G5S3S5</accession>